<keyword evidence="7" id="KW-0325">Glycoprotein</keyword>
<keyword evidence="4 9" id="KW-0732">Signal</keyword>
<comment type="similarity">
    <text evidence="2">Belongs to the histidine acid phosphatase family.</text>
</comment>
<gene>
    <name evidence="10" type="ORF">CAMP_LOCUS17957</name>
</gene>
<evidence type="ECO:0000256" key="8">
    <source>
        <dbReference type="SAM" id="Phobius"/>
    </source>
</evidence>
<comment type="caution">
    <text evidence="10">The sequence shown here is derived from an EMBL/GenBank/DDBJ whole genome shotgun (WGS) entry which is preliminary data.</text>
</comment>
<dbReference type="InterPro" id="IPR000560">
    <property type="entry name" value="His_Pase_clade-2"/>
</dbReference>
<dbReference type="Pfam" id="PF00328">
    <property type="entry name" value="His_Phos_2"/>
    <property type="match status" value="1"/>
</dbReference>
<comment type="catalytic activity">
    <reaction evidence="1">
        <text>a phosphate monoester + H2O = an alcohol + phosphate</text>
        <dbReference type="Rhea" id="RHEA:15017"/>
        <dbReference type="ChEBI" id="CHEBI:15377"/>
        <dbReference type="ChEBI" id="CHEBI:30879"/>
        <dbReference type="ChEBI" id="CHEBI:43474"/>
        <dbReference type="ChEBI" id="CHEBI:67140"/>
        <dbReference type="EC" id="3.1.3.2"/>
    </reaction>
</comment>
<dbReference type="EMBL" id="CANHGI010000006">
    <property type="protein sequence ID" value="CAI5455320.1"/>
    <property type="molecule type" value="Genomic_DNA"/>
</dbReference>
<dbReference type="Proteomes" id="UP001152747">
    <property type="component" value="Unassembled WGS sequence"/>
</dbReference>
<keyword evidence="6" id="KW-1015">Disulfide bond</keyword>
<evidence type="ECO:0000256" key="3">
    <source>
        <dbReference type="ARBA" id="ARBA00012646"/>
    </source>
</evidence>
<keyword evidence="5" id="KW-0378">Hydrolase</keyword>
<evidence type="ECO:0000313" key="10">
    <source>
        <dbReference type="EMBL" id="CAI5455320.1"/>
    </source>
</evidence>
<proteinExistence type="inferred from homology"/>
<evidence type="ECO:0000313" key="11">
    <source>
        <dbReference type="Proteomes" id="UP001152747"/>
    </source>
</evidence>
<evidence type="ECO:0000256" key="6">
    <source>
        <dbReference type="ARBA" id="ARBA00023157"/>
    </source>
</evidence>
<sequence length="414" mass="47134">MNAMFLSIFLIGLVFAESELLSVHAVFRHGARAPIEDFTSEEAKHHFYRGLGQLTDEGVEHGRIVGRILRDRYVNTSFLDKRMLTNEIYLRSSGSERCLMTMNAAIDVMFPNAIPPVQTIARDDDFLLIPKYNCPVMLKGYKEIFNLTEKEFNRAKKNIWEVSDRAIERAAENTTYLKDKDLSLISSLILEKDAGLAVPSWFDDKAYKEAEFLFFSAIAVMSGTGPYYNPEWIRPKSGLLLHTIFENIKNRINCISSGECDPPMKKFVAYATHDIMIMALLESLGIREAALGIDSSPEFCSLIIFELWMIDGAPQVKILYRRKPEETTLINLSGNVRNCQENAEYCAPEKFTTCCNQFITSNPREVCYGAPNPWKMNSLVWLLIGIIVVLSLLILIISLISIRFKKQCKVELKH</sequence>
<keyword evidence="11" id="KW-1185">Reference proteome</keyword>
<dbReference type="EC" id="3.1.3.2" evidence="3"/>
<dbReference type="SUPFAM" id="SSF53254">
    <property type="entry name" value="Phosphoglycerate mutase-like"/>
    <property type="match status" value="1"/>
</dbReference>
<dbReference type="OrthoDB" id="10257284at2759"/>
<name>A0A9P1NA49_9PELO</name>
<evidence type="ECO:0000256" key="9">
    <source>
        <dbReference type="SAM" id="SignalP"/>
    </source>
</evidence>
<protein>
    <recommendedName>
        <fullName evidence="3">acid phosphatase</fullName>
        <ecNumber evidence="3">3.1.3.2</ecNumber>
    </recommendedName>
</protein>
<feature type="signal peptide" evidence="9">
    <location>
        <begin position="1"/>
        <end position="16"/>
    </location>
</feature>
<dbReference type="InterPro" id="IPR029033">
    <property type="entry name" value="His_PPase_superfam"/>
</dbReference>
<keyword evidence="8" id="KW-0812">Transmembrane</keyword>
<organism evidence="10 11">
    <name type="scientific">Caenorhabditis angaria</name>
    <dbReference type="NCBI Taxonomy" id="860376"/>
    <lineage>
        <taxon>Eukaryota</taxon>
        <taxon>Metazoa</taxon>
        <taxon>Ecdysozoa</taxon>
        <taxon>Nematoda</taxon>
        <taxon>Chromadorea</taxon>
        <taxon>Rhabditida</taxon>
        <taxon>Rhabditina</taxon>
        <taxon>Rhabditomorpha</taxon>
        <taxon>Rhabditoidea</taxon>
        <taxon>Rhabditidae</taxon>
        <taxon>Peloderinae</taxon>
        <taxon>Caenorhabditis</taxon>
    </lineage>
</organism>
<evidence type="ECO:0000256" key="4">
    <source>
        <dbReference type="ARBA" id="ARBA00022729"/>
    </source>
</evidence>
<dbReference type="InterPro" id="IPR050645">
    <property type="entry name" value="Histidine_acid_phosphatase"/>
</dbReference>
<feature type="chain" id="PRO_5040365618" description="acid phosphatase" evidence="9">
    <location>
        <begin position="17"/>
        <end position="414"/>
    </location>
</feature>
<accession>A0A9P1NA49</accession>
<evidence type="ECO:0000256" key="1">
    <source>
        <dbReference type="ARBA" id="ARBA00000032"/>
    </source>
</evidence>
<dbReference type="PROSITE" id="PS00616">
    <property type="entry name" value="HIS_ACID_PHOSPHAT_1"/>
    <property type="match status" value="1"/>
</dbReference>
<dbReference type="PANTHER" id="PTHR11567:SF211">
    <property type="entry name" value="PROSTATIC ACID PHOSPHATASE"/>
    <property type="match status" value="1"/>
</dbReference>
<reference evidence="10" key="1">
    <citation type="submission" date="2022-11" db="EMBL/GenBank/DDBJ databases">
        <authorList>
            <person name="Kikuchi T."/>
        </authorList>
    </citation>
    <scope>NUCLEOTIDE SEQUENCE</scope>
    <source>
        <strain evidence="10">PS1010</strain>
    </source>
</reference>
<dbReference type="InterPro" id="IPR033379">
    <property type="entry name" value="Acid_Pase_AS"/>
</dbReference>
<dbReference type="AlphaFoldDB" id="A0A9P1NA49"/>
<keyword evidence="8" id="KW-0472">Membrane</keyword>
<evidence type="ECO:0000256" key="7">
    <source>
        <dbReference type="ARBA" id="ARBA00023180"/>
    </source>
</evidence>
<feature type="transmembrane region" description="Helical" evidence="8">
    <location>
        <begin position="379"/>
        <end position="404"/>
    </location>
</feature>
<dbReference type="Gene3D" id="3.40.50.1240">
    <property type="entry name" value="Phosphoglycerate mutase-like"/>
    <property type="match status" value="1"/>
</dbReference>
<evidence type="ECO:0000256" key="2">
    <source>
        <dbReference type="ARBA" id="ARBA00005375"/>
    </source>
</evidence>
<dbReference type="GO" id="GO:0003993">
    <property type="term" value="F:acid phosphatase activity"/>
    <property type="evidence" value="ECO:0007669"/>
    <property type="project" value="UniProtKB-EC"/>
</dbReference>
<dbReference type="PANTHER" id="PTHR11567">
    <property type="entry name" value="ACID PHOSPHATASE-RELATED"/>
    <property type="match status" value="1"/>
</dbReference>
<keyword evidence="8" id="KW-1133">Transmembrane helix</keyword>
<dbReference type="CDD" id="cd07061">
    <property type="entry name" value="HP_HAP_like"/>
    <property type="match status" value="1"/>
</dbReference>
<evidence type="ECO:0000256" key="5">
    <source>
        <dbReference type="ARBA" id="ARBA00022801"/>
    </source>
</evidence>